<dbReference type="EMBL" id="LTDF01000178">
    <property type="protein sequence ID" value="KXT40642.1"/>
    <property type="molecule type" value="Genomic_DNA"/>
</dbReference>
<organism evidence="3">
    <name type="scientific">Bacteroides intestinalis</name>
    <dbReference type="NCBI Taxonomy" id="329854"/>
    <lineage>
        <taxon>Bacteria</taxon>
        <taxon>Pseudomonadati</taxon>
        <taxon>Bacteroidota</taxon>
        <taxon>Bacteroidia</taxon>
        <taxon>Bacteroidales</taxon>
        <taxon>Bacteroidaceae</taxon>
        <taxon>Bacteroides</taxon>
    </lineage>
</organism>
<evidence type="ECO:0000256" key="1">
    <source>
        <dbReference type="SAM" id="Phobius"/>
    </source>
</evidence>
<comment type="caution">
    <text evidence="3">The sequence shown here is derived from an EMBL/GenBank/DDBJ whole genome shotgun (WGS) entry which is preliminary data.</text>
</comment>
<feature type="transmembrane region" description="Helical" evidence="1">
    <location>
        <begin position="21"/>
        <end position="40"/>
    </location>
</feature>
<keyword evidence="3" id="KW-0378">Hydrolase</keyword>
<feature type="transmembrane region" description="Helical" evidence="1">
    <location>
        <begin position="224"/>
        <end position="245"/>
    </location>
</feature>
<gene>
    <name evidence="3" type="ORF">HMPREF2531_05419</name>
</gene>
<dbReference type="AlphaFoldDB" id="A0A139KN78"/>
<keyword evidence="1" id="KW-0812">Transmembrane</keyword>
<dbReference type="GO" id="GO:0006508">
    <property type="term" value="P:proteolysis"/>
    <property type="evidence" value="ECO:0007669"/>
    <property type="project" value="UniProtKB-KW"/>
</dbReference>
<dbReference type="PATRIC" id="fig|329854.7.peg.5493"/>
<dbReference type="GO" id="GO:0080120">
    <property type="term" value="P:CAAX-box protein maturation"/>
    <property type="evidence" value="ECO:0007669"/>
    <property type="project" value="UniProtKB-ARBA"/>
</dbReference>
<evidence type="ECO:0000259" key="2">
    <source>
        <dbReference type="Pfam" id="PF02517"/>
    </source>
</evidence>
<dbReference type="Proteomes" id="UP000070319">
    <property type="component" value="Unassembled WGS sequence"/>
</dbReference>
<keyword evidence="3" id="KW-0645">Protease</keyword>
<dbReference type="Pfam" id="PF02517">
    <property type="entry name" value="Rce1-like"/>
    <property type="match status" value="1"/>
</dbReference>
<feature type="transmembrane region" description="Helical" evidence="1">
    <location>
        <begin position="196"/>
        <end position="215"/>
    </location>
</feature>
<dbReference type="GO" id="GO:0004175">
    <property type="term" value="F:endopeptidase activity"/>
    <property type="evidence" value="ECO:0007669"/>
    <property type="project" value="UniProtKB-ARBA"/>
</dbReference>
<proteinExistence type="predicted"/>
<name>A0A139KN78_9BACE</name>
<reference evidence="3 4" key="1">
    <citation type="submission" date="2016-02" db="EMBL/GenBank/DDBJ databases">
        <authorList>
            <person name="Wen L."/>
            <person name="He K."/>
            <person name="Yang H."/>
        </authorList>
    </citation>
    <scope>NUCLEOTIDE SEQUENCE [LARGE SCALE GENOMIC DNA]</scope>
    <source>
        <strain evidence="3 4">KLE1704</strain>
    </source>
</reference>
<evidence type="ECO:0000313" key="4">
    <source>
        <dbReference type="Proteomes" id="UP000070319"/>
    </source>
</evidence>
<keyword evidence="1" id="KW-1133">Transmembrane helix</keyword>
<keyword evidence="1" id="KW-0472">Membrane</keyword>
<evidence type="ECO:0000313" key="3">
    <source>
        <dbReference type="EMBL" id="KXT40642.1"/>
    </source>
</evidence>
<protein>
    <submittedName>
        <fullName evidence="3">CAAX amino terminal protease family protein</fullName>
    </submittedName>
</protein>
<feature type="transmembrane region" description="Helical" evidence="1">
    <location>
        <begin position="129"/>
        <end position="150"/>
    </location>
</feature>
<feature type="transmembrane region" description="Helical" evidence="1">
    <location>
        <begin position="46"/>
        <end position="66"/>
    </location>
</feature>
<dbReference type="InterPro" id="IPR003675">
    <property type="entry name" value="Rce1/LyrA-like_dom"/>
</dbReference>
<dbReference type="RefSeq" id="WP_061438400.1">
    <property type="nucleotide sequence ID" value="NZ_KQ968742.1"/>
</dbReference>
<accession>A0A139KN78</accession>
<sequence>MNQYLKKFWGNHFQFNWKLGVFLILLFGIPRFVIVLQSYVDRSYGTVMFVFLSMWIIPFILLTKYGRKGIGLKRPAHWWRIGVSFLSGGVICLAIFGLFSFLYGQSVENAFVYIGGNNPSSGITGDDKLLYFTIAVIPSMIFSPIGEEFLYRGIIHGCFVPKFGETKASYFDSLAFALTHVAHFGIVYTLGTWCFLPIPALLWVFSMFIVSQVFFRCKLYCDSLWGAIAAHSGFNFVMMYGVFYLL</sequence>
<feature type="domain" description="CAAX prenyl protease 2/Lysostaphin resistance protein A-like" evidence="2">
    <location>
        <begin position="133"/>
        <end position="237"/>
    </location>
</feature>
<feature type="transmembrane region" description="Helical" evidence="1">
    <location>
        <begin position="78"/>
        <end position="103"/>
    </location>
</feature>